<organism evidence="4">
    <name type="scientific">Rhododendron williamsianum</name>
    <dbReference type="NCBI Taxonomy" id="262921"/>
    <lineage>
        <taxon>Eukaryota</taxon>
        <taxon>Viridiplantae</taxon>
        <taxon>Streptophyta</taxon>
        <taxon>Embryophyta</taxon>
        <taxon>Tracheophyta</taxon>
        <taxon>Spermatophyta</taxon>
        <taxon>Magnoliopsida</taxon>
        <taxon>eudicotyledons</taxon>
        <taxon>Gunneridae</taxon>
        <taxon>Pentapetalae</taxon>
        <taxon>asterids</taxon>
        <taxon>Ericales</taxon>
        <taxon>Ericaceae</taxon>
        <taxon>Ericoideae</taxon>
        <taxon>Rhodoreae</taxon>
        <taxon>Rhododendron</taxon>
    </lineage>
</organism>
<dbReference type="GO" id="GO:0005886">
    <property type="term" value="C:plasma membrane"/>
    <property type="evidence" value="ECO:0007669"/>
    <property type="project" value="TreeGrafter"/>
</dbReference>
<evidence type="ECO:0000256" key="1">
    <source>
        <dbReference type="ARBA" id="ARBA00008932"/>
    </source>
</evidence>
<comment type="caution">
    <text evidence="4">The sequence shown here is derived from an EMBL/GenBank/DDBJ whole genome shotgun (WGS) entry which is preliminary data.</text>
</comment>
<dbReference type="GO" id="GO:0005789">
    <property type="term" value="C:endoplasmic reticulum membrane"/>
    <property type="evidence" value="ECO:0007669"/>
    <property type="project" value="InterPro"/>
</dbReference>
<evidence type="ECO:0000313" key="4">
    <source>
        <dbReference type="EMBL" id="KAE9445414.1"/>
    </source>
</evidence>
<dbReference type="PROSITE" id="PS50202">
    <property type="entry name" value="MSP"/>
    <property type="match status" value="1"/>
</dbReference>
<sequence>MSTGDHLNIQPSELKFPFELRKQSSCSMQLTNKTGQYVAFKVKTTNPKKYCVRPNNGIVSPDSACNVTVTMQAQKEAPPDMQCKDKFLIQSVIAPNGATAKDITPEMFNREDGKVIEEFKLRVIYIPANPPSPVPEGSEEGSSPRASAVEEGNQSASLSDAVSICCMPLFTTPNPFSLKMGCGMVFDVQVDRGESFCYTTKSETPSRIGNA</sequence>
<dbReference type="InterPro" id="IPR000535">
    <property type="entry name" value="MSP_dom"/>
</dbReference>
<proteinExistence type="inferred from homology"/>
<dbReference type="Pfam" id="PF00635">
    <property type="entry name" value="Motile_Sperm"/>
    <property type="match status" value="1"/>
</dbReference>
<dbReference type="EMBL" id="QEFC01004183">
    <property type="protein sequence ID" value="KAE9445414.1"/>
    <property type="molecule type" value="Genomic_DNA"/>
</dbReference>
<dbReference type="PANTHER" id="PTHR10809:SF160">
    <property type="entry name" value="VESICLE-ASSOCIATED PROTEIN 1-3"/>
    <property type="match status" value="1"/>
</dbReference>
<dbReference type="OrthoDB" id="264603at2759"/>
<dbReference type="GO" id="GO:0090158">
    <property type="term" value="P:endoplasmic reticulum membrane organization"/>
    <property type="evidence" value="ECO:0007669"/>
    <property type="project" value="TreeGrafter"/>
</dbReference>
<accession>A0A6A4KMV1</accession>
<gene>
    <name evidence="4" type="ORF">C3L33_22688</name>
</gene>
<dbReference type="InterPro" id="IPR013783">
    <property type="entry name" value="Ig-like_fold"/>
</dbReference>
<dbReference type="SUPFAM" id="SSF49354">
    <property type="entry name" value="PapD-like"/>
    <property type="match status" value="1"/>
</dbReference>
<reference evidence="4" key="1">
    <citation type="journal article" date="2019" name="Genome Biol. Evol.">
        <title>The Rhododendron genome and chromosomal organization provide insight into shared whole-genome duplications across the heath family (Ericaceae).</title>
        <authorList>
            <person name="Soza V.L."/>
            <person name="Lindsley D."/>
            <person name="Waalkes A."/>
            <person name="Ramage E."/>
            <person name="Patwardhan R.P."/>
            <person name="Burton J.N."/>
            <person name="Adey A."/>
            <person name="Kumar A."/>
            <person name="Qiu R."/>
            <person name="Shendure J."/>
            <person name="Hall B."/>
        </authorList>
    </citation>
    <scope>NUCLEOTIDE SEQUENCE</scope>
    <source>
        <strain evidence="4">RSF 1966-606</strain>
    </source>
</reference>
<dbReference type="GO" id="GO:0061817">
    <property type="term" value="P:endoplasmic reticulum-plasma membrane tethering"/>
    <property type="evidence" value="ECO:0007669"/>
    <property type="project" value="TreeGrafter"/>
</dbReference>
<evidence type="ECO:0000256" key="2">
    <source>
        <dbReference type="SAM" id="MobiDB-lite"/>
    </source>
</evidence>
<feature type="non-terminal residue" evidence="4">
    <location>
        <position position="1"/>
    </location>
</feature>
<dbReference type="InterPro" id="IPR016763">
    <property type="entry name" value="VAP"/>
</dbReference>
<feature type="domain" description="MSP" evidence="3">
    <location>
        <begin position="6"/>
        <end position="126"/>
    </location>
</feature>
<protein>
    <recommendedName>
        <fullName evidence="3">MSP domain-containing protein</fullName>
    </recommendedName>
</protein>
<dbReference type="Gene3D" id="2.60.40.10">
    <property type="entry name" value="Immunoglobulins"/>
    <property type="match status" value="1"/>
</dbReference>
<feature type="region of interest" description="Disordered" evidence="2">
    <location>
        <begin position="130"/>
        <end position="153"/>
    </location>
</feature>
<dbReference type="InterPro" id="IPR008962">
    <property type="entry name" value="PapD-like_sf"/>
</dbReference>
<dbReference type="AlphaFoldDB" id="A0A6A4KMV1"/>
<name>A0A6A4KMV1_9ERIC</name>
<dbReference type="PANTHER" id="PTHR10809">
    <property type="entry name" value="VESICLE-ASSOCIATED MEMBRANE PROTEIN-ASSOCIATED PROTEIN"/>
    <property type="match status" value="1"/>
</dbReference>
<evidence type="ECO:0000259" key="3">
    <source>
        <dbReference type="PROSITE" id="PS50202"/>
    </source>
</evidence>
<comment type="similarity">
    <text evidence="1">Belongs to the VAMP-associated protein (VAP) (TC 9.B.17) family.</text>
</comment>
<dbReference type="FunFam" id="2.60.40.10:FF:000813">
    <property type="entry name" value="Vesicle-associated protein 1-1"/>
    <property type="match status" value="1"/>
</dbReference>